<comment type="caution">
    <text evidence="6">The sequence shown here is derived from an EMBL/GenBank/DDBJ whole genome shotgun (WGS) entry which is preliminary data.</text>
</comment>
<keyword evidence="3 6" id="KW-0378">Hydrolase</keyword>
<evidence type="ECO:0000259" key="5">
    <source>
        <dbReference type="PROSITE" id="PS51935"/>
    </source>
</evidence>
<proteinExistence type="inferred from homology"/>
<evidence type="ECO:0000256" key="4">
    <source>
        <dbReference type="ARBA" id="ARBA00022807"/>
    </source>
</evidence>
<dbReference type="Proteomes" id="UP000517753">
    <property type="component" value="Unassembled WGS sequence"/>
</dbReference>
<accession>A0A7Y9FSQ5</accession>
<sequence length="133" mass="13296">MAEGAAVAAAALALVGAPFRLHGREPASGLDCIGVIVAALRAAGWAGAVPSGYALRGGDPATVIARFDAVLARGGGDAAGDVLLFRVGPGQLHGAVRAGRGIVHADAGLRRVVERPGAADWPLLGAWRYEGRG</sequence>
<dbReference type="PROSITE" id="PS51935">
    <property type="entry name" value="NLPC_P60"/>
    <property type="match status" value="1"/>
</dbReference>
<dbReference type="AlphaFoldDB" id="A0A7Y9FSQ5"/>
<dbReference type="GO" id="GO:0008234">
    <property type="term" value="F:cysteine-type peptidase activity"/>
    <property type="evidence" value="ECO:0007669"/>
    <property type="project" value="UniProtKB-KW"/>
</dbReference>
<comment type="similarity">
    <text evidence="1">Belongs to the peptidase C40 family.</text>
</comment>
<dbReference type="EMBL" id="JACCBY010000006">
    <property type="protein sequence ID" value="NYD91591.1"/>
    <property type="molecule type" value="Genomic_DNA"/>
</dbReference>
<evidence type="ECO:0000256" key="1">
    <source>
        <dbReference type="ARBA" id="ARBA00007074"/>
    </source>
</evidence>
<evidence type="ECO:0000256" key="3">
    <source>
        <dbReference type="ARBA" id="ARBA00022801"/>
    </source>
</evidence>
<evidence type="ECO:0000256" key="2">
    <source>
        <dbReference type="ARBA" id="ARBA00022670"/>
    </source>
</evidence>
<reference evidence="6 7" key="1">
    <citation type="submission" date="2020-08" db="EMBL/GenBank/DDBJ databases">
        <title>The Agave Microbiome: Exploring the role of microbial communities in plant adaptations to desert environments.</title>
        <authorList>
            <person name="Partida-Martinez L.P."/>
        </authorList>
    </citation>
    <scope>NUCLEOTIDE SEQUENCE [LARGE SCALE GENOMIC DNA]</scope>
    <source>
        <strain evidence="6 7">AS2.3</strain>
    </source>
</reference>
<dbReference type="GO" id="GO:0006508">
    <property type="term" value="P:proteolysis"/>
    <property type="evidence" value="ECO:0007669"/>
    <property type="project" value="UniProtKB-KW"/>
</dbReference>
<keyword evidence="2" id="KW-0645">Protease</keyword>
<organism evidence="6 7">
    <name type="scientific">Sphingomonas melonis</name>
    <dbReference type="NCBI Taxonomy" id="152682"/>
    <lineage>
        <taxon>Bacteria</taxon>
        <taxon>Pseudomonadati</taxon>
        <taxon>Pseudomonadota</taxon>
        <taxon>Alphaproteobacteria</taxon>
        <taxon>Sphingomonadales</taxon>
        <taxon>Sphingomonadaceae</taxon>
        <taxon>Sphingomonas</taxon>
    </lineage>
</organism>
<evidence type="ECO:0000313" key="6">
    <source>
        <dbReference type="EMBL" id="NYD91591.1"/>
    </source>
</evidence>
<evidence type="ECO:0000313" key="7">
    <source>
        <dbReference type="Proteomes" id="UP000517753"/>
    </source>
</evidence>
<gene>
    <name evidence="6" type="ORF">HD841_003407</name>
</gene>
<feature type="domain" description="NlpC/P60" evidence="5">
    <location>
        <begin position="1"/>
        <end position="133"/>
    </location>
</feature>
<dbReference type="RefSeq" id="WP_373563053.1">
    <property type="nucleotide sequence ID" value="NZ_JACCBY010000006.1"/>
</dbReference>
<name>A0A7Y9FSQ5_9SPHN</name>
<dbReference type="SUPFAM" id="SSF54001">
    <property type="entry name" value="Cysteine proteinases"/>
    <property type="match status" value="1"/>
</dbReference>
<keyword evidence="4" id="KW-0788">Thiol protease</keyword>
<protein>
    <submittedName>
        <fullName evidence="6">Cell wall-associated NlpC family hydrolase</fullName>
    </submittedName>
</protein>
<dbReference type="InterPro" id="IPR038765">
    <property type="entry name" value="Papain-like_cys_pep_sf"/>
</dbReference>
<dbReference type="InterPro" id="IPR000064">
    <property type="entry name" value="NLP_P60_dom"/>
</dbReference>
<keyword evidence="7" id="KW-1185">Reference proteome</keyword>
<dbReference type="Gene3D" id="3.90.1720.10">
    <property type="entry name" value="endopeptidase domain like (from Nostoc punctiforme)"/>
    <property type="match status" value="1"/>
</dbReference>